<evidence type="ECO:0000313" key="1">
    <source>
        <dbReference type="EMBL" id="RPD54837.1"/>
    </source>
</evidence>
<reference evidence="1" key="1">
    <citation type="journal article" date="2018" name="Genome Biol. Evol.">
        <title>Genomics and development of Lentinus tigrinus, a white-rot wood-decaying mushroom with dimorphic fruiting bodies.</title>
        <authorList>
            <person name="Wu B."/>
            <person name="Xu Z."/>
            <person name="Knudson A."/>
            <person name="Carlson A."/>
            <person name="Chen N."/>
            <person name="Kovaka S."/>
            <person name="LaButti K."/>
            <person name="Lipzen A."/>
            <person name="Pennachio C."/>
            <person name="Riley R."/>
            <person name="Schakwitz W."/>
            <person name="Umezawa K."/>
            <person name="Ohm R.A."/>
            <person name="Grigoriev I.V."/>
            <person name="Nagy L.G."/>
            <person name="Gibbons J."/>
            <person name="Hibbett D."/>
        </authorList>
    </citation>
    <scope>NUCLEOTIDE SEQUENCE [LARGE SCALE GENOMIC DNA]</scope>
    <source>
        <strain evidence="1">ALCF2SS1-6</strain>
    </source>
</reference>
<proteinExistence type="predicted"/>
<dbReference type="EMBL" id="ML122301">
    <property type="protein sequence ID" value="RPD54837.1"/>
    <property type="molecule type" value="Genomic_DNA"/>
</dbReference>
<dbReference type="OrthoDB" id="10068793at2759"/>
<name>A0A5C2RW88_9APHY</name>
<organism evidence="1 2">
    <name type="scientific">Lentinus tigrinus ALCF2SS1-6</name>
    <dbReference type="NCBI Taxonomy" id="1328759"/>
    <lineage>
        <taxon>Eukaryota</taxon>
        <taxon>Fungi</taxon>
        <taxon>Dikarya</taxon>
        <taxon>Basidiomycota</taxon>
        <taxon>Agaricomycotina</taxon>
        <taxon>Agaricomycetes</taxon>
        <taxon>Polyporales</taxon>
        <taxon>Polyporaceae</taxon>
        <taxon>Lentinus</taxon>
    </lineage>
</organism>
<gene>
    <name evidence="1" type="ORF">L227DRAFT_534095</name>
</gene>
<evidence type="ECO:0000313" key="2">
    <source>
        <dbReference type="Proteomes" id="UP000313359"/>
    </source>
</evidence>
<keyword evidence="2" id="KW-1185">Reference proteome</keyword>
<protein>
    <submittedName>
        <fullName evidence="1">Uncharacterized protein</fullName>
    </submittedName>
</protein>
<sequence length="67" mass="7382">MLSPTKFLNAAESPVKAVTIFQSATAELTRTFTVELVVGTYIRSLGQGMFPLTACRAFEFVGRQKRP</sequence>
<dbReference type="Proteomes" id="UP000313359">
    <property type="component" value="Unassembled WGS sequence"/>
</dbReference>
<accession>A0A5C2RW88</accession>
<dbReference type="AlphaFoldDB" id="A0A5C2RW88"/>